<sequence length="213" mass="24169">MRDLRICFIGDSYVNGSGDENCLGWIGRLCQARFDRSFRLTFYDLGIRGATTDEIRDRWKREATARFPEGADNRVVLQFGINDVAELTGSGRRVEEDVSIANAEAIVREVSGLYPTLWVGVPPANVACSPMRPSTDMEIVFSQESAVALNRRYLELAEQLNVPYLDIQTPLLANDRYMDSLTRGDRMHCDGSGYAIMADIVDRWEHWSDWFSD</sequence>
<dbReference type="Pfam" id="PF13472">
    <property type="entry name" value="Lipase_GDSL_2"/>
    <property type="match status" value="1"/>
</dbReference>
<dbReference type="Gene3D" id="3.40.50.1110">
    <property type="entry name" value="SGNH hydrolase"/>
    <property type="match status" value="1"/>
</dbReference>
<dbReference type="EMBL" id="JABXWT010000016">
    <property type="protein sequence ID" value="NVO57921.1"/>
    <property type="molecule type" value="Genomic_DNA"/>
</dbReference>
<evidence type="ECO:0000313" key="3">
    <source>
        <dbReference type="Proteomes" id="UP000630805"/>
    </source>
</evidence>
<organism evidence="2 3">
    <name type="scientific">Ruegeria haliotis</name>
    <dbReference type="NCBI Taxonomy" id="2747601"/>
    <lineage>
        <taxon>Bacteria</taxon>
        <taxon>Pseudomonadati</taxon>
        <taxon>Pseudomonadota</taxon>
        <taxon>Alphaproteobacteria</taxon>
        <taxon>Rhodobacterales</taxon>
        <taxon>Roseobacteraceae</taxon>
        <taxon>Ruegeria</taxon>
    </lineage>
</organism>
<gene>
    <name evidence="2" type="ORF">HW561_19150</name>
</gene>
<proteinExistence type="predicted"/>
<evidence type="ECO:0000259" key="1">
    <source>
        <dbReference type="Pfam" id="PF13472"/>
    </source>
</evidence>
<dbReference type="InterPro" id="IPR013830">
    <property type="entry name" value="SGNH_hydro"/>
</dbReference>
<evidence type="ECO:0000313" key="2">
    <source>
        <dbReference type="EMBL" id="NVO57921.1"/>
    </source>
</evidence>
<dbReference type="InterPro" id="IPR036514">
    <property type="entry name" value="SGNH_hydro_sf"/>
</dbReference>
<protein>
    <submittedName>
        <fullName evidence="2">Lipase</fullName>
    </submittedName>
</protein>
<name>A0ABX2PX64_9RHOB</name>
<keyword evidence="3" id="KW-1185">Reference proteome</keyword>
<dbReference type="RefSeq" id="WP_176866986.1">
    <property type="nucleotide sequence ID" value="NZ_JABXWT010000016.1"/>
</dbReference>
<dbReference type="SUPFAM" id="SSF52266">
    <property type="entry name" value="SGNH hydrolase"/>
    <property type="match status" value="1"/>
</dbReference>
<feature type="domain" description="SGNH hydrolase-type esterase" evidence="1">
    <location>
        <begin position="8"/>
        <end position="196"/>
    </location>
</feature>
<dbReference type="Proteomes" id="UP000630805">
    <property type="component" value="Unassembled WGS sequence"/>
</dbReference>
<comment type="caution">
    <text evidence="2">The sequence shown here is derived from an EMBL/GenBank/DDBJ whole genome shotgun (WGS) entry which is preliminary data.</text>
</comment>
<accession>A0ABX2PX64</accession>
<reference evidence="2 3" key="1">
    <citation type="submission" date="2020-06" db="EMBL/GenBank/DDBJ databases">
        <authorList>
            <person name="Cao W.R."/>
        </authorList>
    </citation>
    <scope>NUCLEOTIDE SEQUENCE [LARGE SCALE GENOMIC DNA]</scope>
    <source>
        <strain evidence="2 3">B1Z28</strain>
    </source>
</reference>